<dbReference type="EMBL" id="CAXDID020000502">
    <property type="protein sequence ID" value="CAL6097724.1"/>
    <property type="molecule type" value="Genomic_DNA"/>
</dbReference>
<protein>
    <submittedName>
        <fullName evidence="2">Hypothetical_protein</fullName>
    </submittedName>
</protein>
<dbReference type="EMBL" id="CATOUU010000910">
    <property type="protein sequence ID" value="CAI9958894.1"/>
    <property type="molecule type" value="Genomic_DNA"/>
</dbReference>
<sequence>MSGNQYEVHARQNSVCSEISLVDGDNYYDNSFSQLFDLHSHRIMKQVSLKLLLTDQQSNLELLNQDVFYLINGTNKIFKTIQILWTKQQQQAEEMVQLENSFEEEVKTEQKIIVGEPAVQ</sequence>
<evidence type="ECO:0000313" key="3">
    <source>
        <dbReference type="Proteomes" id="UP001642409"/>
    </source>
</evidence>
<reference evidence="1" key="1">
    <citation type="submission" date="2023-06" db="EMBL/GenBank/DDBJ databases">
        <authorList>
            <person name="Kurt Z."/>
        </authorList>
    </citation>
    <scope>NUCLEOTIDE SEQUENCE</scope>
</reference>
<evidence type="ECO:0000313" key="2">
    <source>
        <dbReference type="EMBL" id="CAL6097724.1"/>
    </source>
</evidence>
<organism evidence="1">
    <name type="scientific">Hexamita inflata</name>
    <dbReference type="NCBI Taxonomy" id="28002"/>
    <lineage>
        <taxon>Eukaryota</taxon>
        <taxon>Metamonada</taxon>
        <taxon>Diplomonadida</taxon>
        <taxon>Hexamitidae</taxon>
        <taxon>Hexamitinae</taxon>
        <taxon>Hexamita</taxon>
    </lineage>
</organism>
<dbReference type="Proteomes" id="UP001642409">
    <property type="component" value="Unassembled WGS sequence"/>
</dbReference>
<keyword evidence="3" id="KW-1185">Reference proteome</keyword>
<proteinExistence type="predicted"/>
<evidence type="ECO:0000313" key="1">
    <source>
        <dbReference type="EMBL" id="CAI9958894.1"/>
    </source>
</evidence>
<reference evidence="2 3" key="2">
    <citation type="submission" date="2024-07" db="EMBL/GenBank/DDBJ databases">
        <authorList>
            <person name="Akdeniz Z."/>
        </authorList>
    </citation>
    <scope>NUCLEOTIDE SEQUENCE [LARGE SCALE GENOMIC DNA]</scope>
</reference>
<name>A0AA86QTD4_9EUKA</name>
<dbReference type="AlphaFoldDB" id="A0AA86QTD4"/>
<comment type="caution">
    <text evidence="1">The sequence shown here is derived from an EMBL/GenBank/DDBJ whole genome shotgun (WGS) entry which is preliminary data.</text>
</comment>
<gene>
    <name evidence="1" type="ORF">HINF_LOCUS46539</name>
    <name evidence="2" type="ORF">HINF_LOCUS69269</name>
</gene>
<accession>A0AA86QTD4</accession>